<reference evidence="1 2" key="1">
    <citation type="journal article" date="2024" name="IMA Fungus">
        <title>IMA Genome - F19 : A genome assembly and annotation guide to empower mycologists, including annotated draft genome sequences of Ceratocystis pirilliformis, Diaporthe australafricana, Fusarium ophioides, Paecilomyces lecythidis, and Sporothrix stenoceras.</title>
        <authorList>
            <person name="Aylward J."/>
            <person name="Wilson A.M."/>
            <person name="Visagie C.M."/>
            <person name="Spraker J."/>
            <person name="Barnes I."/>
            <person name="Buitendag C."/>
            <person name="Ceriani C."/>
            <person name="Del Mar Angel L."/>
            <person name="du Plessis D."/>
            <person name="Fuchs T."/>
            <person name="Gasser K."/>
            <person name="Kramer D."/>
            <person name="Li W."/>
            <person name="Munsamy K."/>
            <person name="Piso A."/>
            <person name="Price J.L."/>
            <person name="Sonnekus B."/>
            <person name="Thomas C."/>
            <person name="van der Nest A."/>
            <person name="van Dijk A."/>
            <person name="van Heerden A."/>
            <person name="van Vuuren N."/>
            <person name="Yilmaz N."/>
            <person name="Duong T.A."/>
            <person name="van der Merwe N.A."/>
            <person name="Wingfield M.J."/>
            <person name="Wingfield B.D."/>
        </authorList>
    </citation>
    <scope>NUCLEOTIDE SEQUENCE [LARGE SCALE GENOMIC DNA]</scope>
    <source>
        <strain evidence="1 2">CMW 12675</strain>
    </source>
</reference>
<comment type="caution">
    <text evidence="1">The sequence shown here is derived from an EMBL/GenBank/DDBJ whole genome shotgun (WGS) entry which is preliminary data.</text>
</comment>
<evidence type="ECO:0000313" key="2">
    <source>
        <dbReference type="Proteomes" id="UP001583280"/>
    </source>
</evidence>
<dbReference type="EMBL" id="JAWDJO010000077">
    <property type="protein sequence ID" value="KAL1895149.1"/>
    <property type="molecule type" value="Genomic_DNA"/>
</dbReference>
<dbReference type="Proteomes" id="UP001583280">
    <property type="component" value="Unassembled WGS sequence"/>
</dbReference>
<gene>
    <name evidence="1" type="ORF">Cpir12675_003332</name>
</gene>
<sequence length="110" mass="12285">MARYNIAASNEYLAIMGMEMHSFLDYAMDLQAMTKEKLQFLLPVVFTVGPWVPQSHFGNDLPANEELEGSMVPARSQEYATAALYKHAVLLAENSAKHLNNAIAVEKKIK</sequence>
<protein>
    <submittedName>
        <fullName evidence="1">Uncharacterized protein</fullName>
    </submittedName>
</protein>
<proteinExistence type="predicted"/>
<evidence type="ECO:0000313" key="1">
    <source>
        <dbReference type="EMBL" id="KAL1895149.1"/>
    </source>
</evidence>
<organism evidence="1 2">
    <name type="scientific">Ceratocystis pirilliformis</name>
    <dbReference type="NCBI Taxonomy" id="259994"/>
    <lineage>
        <taxon>Eukaryota</taxon>
        <taxon>Fungi</taxon>
        <taxon>Dikarya</taxon>
        <taxon>Ascomycota</taxon>
        <taxon>Pezizomycotina</taxon>
        <taxon>Sordariomycetes</taxon>
        <taxon>Hypocreomycetidae</taxon>
        <taxon>Microascales</taxon>
        <taxon>Ceratocystidaceae</taxon>
        <taxon>Ceratocystis</taxon>
    </lineage>
</organism>
<name>A0ABR3Z3D5_9PEZI</name>
<accession>A0ABR3Z3D5</accession>
<keyword evidence="2" id="KW-1185">Reference proteome</keyword>